<dbReference type="Pfam" id="PF00034">
    <property type="entry name" value="Cytochrom_C"/>
    <property type="match status" value="1"/>
</dbReference>
<dbReference type="GO" id="GO:0005506">
    <property type="term" value="F:iron ion binding"/>
    <property type="evidence" value="ECO:0007669"/>
    <property type="project" value="InterPro"/>
</dbReference>
<feature type="binding site" description="covalent" evidence="8">
    <location>
        <position position="123"/>
    </location>
    <ligand>
        <name>heme c</name>
        <dbReference type="ChEBI" id="CHEBI:61717"/>
        <label>2</label>
    </ligand>
</feature>
<dbReference type="PIRSF" id="PIRSF000005">
    <property type="entry name" value="Cytochrome_c4"/>
    <property type="match status" value="1"/>
</dbReference>
<comment type="caution">
    <text evidence="12">The sequence shown here is derived from an EMBL/GenBank/DDBJ whole genome shotgun (WGS) entry which is preliminary data.</text>
</comment>
<dbReference type="Pfam" id="PF13442">
    <property type="entry name" value="Cytochrome_CBB3"/>
    <property type="match status" value="1"/>
</dbReference>
<evidence type="ECO:0000256" key="10">
    <source>
        <dbReference type="SAM" id="MobiDB-lite"/>
    </source>
</evidence>
<keyword evidence="3 8" id="KW-0349">Heme</keyword>
<feature type="binding site" description="axial binding residue" evidence="9">
    <location>
        <position position="127"/>
    </location>
    <ligand>
        <name>heme c</name>
        <dbReference type="ChEBI" id="CHEBI:61717"/>
        <label>2</label>
    </ligand>
    <ligandPart>
        <name>Fe</name>
        <dbReference type="ChEBI" id="CHEBI:18248"/>
    </ligandPart>
</feature>
<feature type="domain" description="Cytochrome c" evidence="11">
    <location>
        <begin position="109"/>
        <end position="190"/>
    </location>
</feature>
<protein>
    <submittedName>
        <fullName evidence="12">Cytochrome c4</fullName>
    </submittedName>
</protein>
<gene>
    <name evidence="12" type="ORF">HCN58_00220</name>
</gene>
<evidence type="ECO:0000313" key="13">
    <source>
        <dbReference type="Proteomes" id="UP000544122"/>
    </source>
</evidence>
<comment type="subcellular location">
    <subcellularLocation>
        <location evidence="1">Periplasm</location>
    </subcellularLocation>
</comment>
<evidence type="ECO:0000256" key="2">
    <source>
        <dbReference type="ARBA" id="ARBA00022448"/>
    </source>
</evidence>
<evidence type="ECO:0000256" key="1">
    <source>
        <dbReference type="ARBA" id="ARBA00004418"/>
    </source>
</evidence>
<dbReference type="GO" id="GO:0042597">
    <property type="term" value="C:periplasmic space"/>
    <property type="evidence" value="ECO:0007669"/>
    <property type="project" value="UniProtKB-SubCell"/>
</dbReference>
<evidence type="ECO:0000259" key="11">
    <source>
        <dbReference type="PROSITE" id="PS51007"/>
    </source>
</evidence>
<feature type="binding site" description="covalent" evidence="8">
    <location>
        <position position="31"/>
    </location>
    <ligand>
        <name>heme c</name>
        <dbReference type="ChEBI" id="CHEBI:61717"/>
        <label>1</label>
    </ligand>
</feature>
<dbReference type="SUPFAM" id="SSF46626">
    <property type="entry name" value="Cytochrome c"/>
    <property type="match status" value="2"/>
</dbReference>
<organism evidence="12 13">
    <name type="scientific">Bradyrhizobium australiense</name>
    <dbReference type="NCBI Taxonomy" id="2721161"/>
    <lineage>
        <taxon>Bacteria</taxon>
        <taxon>Pseudomonadati</taxon>
        <taxon>Pseudomonadota</taxon>
        <taxon>Alphaproteobacteria</taxon>
        <taxon>Hyphomicrobiales</taxon>
        <taxon>Nitrobacteraceae</taxon>
        <taxon>Bradyrhizobium</taxon>
    </lineage>
</organism>
<dbReference type="InterPro" id="IPR050597">
    <property type="entry name" value="Cytochrome_c_Oxidase_Subunit"/>
</dbReference>
<feature type="binding site" description="axial binding residue" evidence="9">
    <location>
        <position position="71"/>
    </location>
    <ligand>
        <name>heme c</name>
        <dbReference type="ChEBI" id="CHEBI:61717"/>
        <label>1</label>
    </ligand>
    <ligandPart>
        <name>Fe</name>
        <dbReference type="ChEBI" id="CHEBI:18248"/>
    </ligandPart>
</feature>
<feature type="binding site" description="axial binding residue" evidence="9">
    <location>
        <position position="168"/>
    </location>
    <ligand>
        <name>heme c</name>
        <dbReference type="ChEBI" id="CHEBI:61717"/>
        <label>2</label>
    </ligand>
    <ligandPart>
        <name>Fe</name>
        <dbReference type="ChEBI" id="CHEBI:18248"/>
    </ligandPart>
</feature>
<keyword evidence="4 9" id="KW-0479">Metal-binding</keyword>
<sequence>MALAAWAFANVSAAAADAGAGKVKAEGCVGCHGENGVSEIESTPSLAGQSDAFIQWQLVFFRSGARKNEVMSPIAEQLSNEDIRDLGAYFASLKPSDHSQDRAPDNQPQLTEAGKNAVAASRCASCHGDDFAGNKATARIAGQREEYIAKALHDYKSGARSGGGVAAMAEIAYPLTEQEISALAHYLARL</sequence>
<evidence type="ECO:0000256" key="5">
    <source>
        <dbReference type="ARBA" id="ARBA00022764"/>
    </source>
</evidence>
<dbReference type="PROSITE" id="PS51007">
    <property type="entry name" value="CYTC"/>
    <property type="match status" value="2"/>
</dbReference>
<keyword evidence="6" id="KW-0249">Electron transport</keyword>
<dbReference type="AlphaFoldDB" id="A0A7Y4GLM2"/>
<feature type="binding site" description="axial binding residue" evidence="9">
    <location>
        <position position="32"/>
    </location>
    <ligand>
        <name>heme c</name>
        <dbReference type="ChEBI" id="CHEBI:61717"/>
        <label>1</label>
    </ligand>
    <ligandPart>
        <name>Fe</name>
        <dbReference type="ChEBI" id="CHEBI:18248"/>
    </ligandPart>
</feature>
<comment type="PTM">
    <text evidence="8">Binds 2 heme c groups covalently per subunit.</text>
</comment>
<keyword evidence="7 9" id="KW-0408">Iron</keyword>
<evidence type="ECO:0000256" key="9">
    <source>
        <dbReference type="PIRSR" id="PIRSR000005-2"/>
    </source>
</evidence>
<keyword evidence="5" id="KW-0574">Periplasm</keyword>
<feature type="binding site" description="covalent" evidence="8">
    <location>
        <position position="28"/>
    </location>
    <ligand>
        <name>heme c</name>
        <dbReference type="ChEBI" id="CHEBI:61717"/>
        <label>1</label>
    </ligand>
</feature>
<dbReference type="InterPro" id="IPR009056">
    <property type="entry name" value="Cyt_c-like_dom"/>
</dbReference>
<dbReference type="PANTHER" id="PTHR33751:SF9">
    <property type="entry name" value="CYTOCHROME C4"/>
    <property type="match status" value="1"/>
</dbReference>
<dbReference type="GO" id="GO:0009055">
    <property type="term" value="F:electron transfer activity"/>
    <property type="evidence" value="ECO:0007669"/>
    <property type="project" value="InterPro"/>
</dbReference>
<dbReference type="PANTHER" id="PTHR33751">
    <property type="entry name" value="CBB3-TYPE CYTOCHROME C OXIDASE SUBUNIT FIXP"/>
    <property type="match status" value="1"/>
</dbReference>
<evidence type="ECO:0000256" key="4">
    <source>
        <dbReference type="ARBA" id="ARBA00022723"/>
    </source>
</evidence>
<dbReference type="InterPro" id="IPR024167">
    <property type="entry name" value="Cytochrome_c4-like"/>
</dbReference>
<feature type="binding site" description="covalent" evidence="8">
    <location>
        <position position="126"/>
    </location>
    <ligand>
        <name>heme c</name>
        <dbReference type="ChEBI" id="CHEBI:61717"/>
        <label>2</label>
    </ligand>
</feature>
<dbReference type="InterPro" id="IPR036909">
    <property type="entry name" value="Cyt_c-like_dom_sf"/>
</dbReference>
<feature type="domain" description="Cytochrome c" evidence="11">
    <location>
        <begin position="14"/>
        <end position="94"/>
    </location>
</feature>
<dbReference type="GO" id="GO:0020037">
    <property type="term" value="F:heme binding"/>
    <property type="evidence" value="ECO:0007669"/>
    <property type="project" value="InterPro"/>
</dbReference>
<accession>A0A7Y4GLM2</accession>
<dbReference type="RefSeq" id="WP_171577962.1">
    <property type="nucleotide sequence ID" value="NZ_JAAVLX010000001.1"/>
</dbReference>
<feature type="region of interest" description="Disordered" evidence="10">
    <location>
        <begin position="94"/>
        <end position="113"/>
    </location>
</feature>
<dbReference type="Proteomes" id="UP000544122">
    <property type="component" value="Unassembled WGS sequence"/>
</dbReference>
<dbReference type="EMBL" id="JAAVLX010000001">
    <property type="protein sequence ID" value="NOJ38065.1"/>
    <property type="molecule type" value="Genomic_DNA"/>
</dbReference>
<evidence type="ECO:0000256" key="7">
    <source>
        <dbReference type="ARBA" id="ARBA00023004"/>
    </source>
</evidence>
<keyword evidence="2" id="KW-0813">Transport</keyword>
<name>A0A7Y4GLM2_9BRAD</name>
<evidence type="ECO:0000256" key="6">
    <source>
        <dbReference type="ARBA" id="ARBA00022982"/>
    </source>
</evidence>
<dbReference type="Gene3D" id="1.10.760.10">
    <property type="entry name" value="Cytochrome c-like domain"/>
    <property type="match status" value="2"/>
</dbReference>
<evidence type="ECO:0000313" key="12">
    <source>
        <dbReference type="EMBL" id="NOJ38065.1"/>
    </source>
</evidence>
<evidence type="ECO:0000256" key="8">
    <source>
        <dbReference type="PIRSR" id="PIRSR000005-1"/>
    </source>
</evidence>
<keyword evidence="13" id="KW-1185">Reference proteome</keyword>
<feature type="compositionally biased region" description="Basic and acidic residues" evidence="10">
    <location>
        <begin position="95"/>
        <end position="104"/>
    </location>
</feature>
<reference evidence="12 13" key="1">
    <citation type="submission" date="2020-03" db="EMBL/GenBank/DDBJ databases">
        <title>Bradyrhizobium diversity isolated from nodules of Indigofera sp.</title>
        <authorList>
            <person name="Klepa M."/>
            <person name="Helene L."/>
            <person name="Hungria M."/>
        </authorList>
    </citation>
    <scope>NUCLEOTIDE SEQUENCE [LARGE SCALE GENOMIC DNA]</scope>
    <source>
        <strain evidence="12 13">WSM 1791</strain>
    </source>
</reference>
<proteinExistence type="predicted"/>
<evidence type="ECO:0000256" key="3">
    <source>
        <dbReference type="ARBA" id="ARBA00022617"/>
    </source>
</evidence>